<feature type="coiled-coil region" evidence="5">
    <location>
        <begin position="1542"/>
        <end position="1569"/>
    </location>
</feature>
<dbReference type="PANTHER" id="PTHR44981:SF2">
    <property type="entry name" value="PERICENTRIN-LIKE PROTEIN, ISOFORM F"/>
    <property type="match status" value="1"/>
</dbReference>
<feature type="coiled-coil region" evidence="5">
    <location>
        <begin position="627"/>
        <end position="684"/>
    </location>
</feature>
<feature type="region of interest" description="Disordered" evidence="6">
    <location>
        <begin position="1"/>
        <end position="42"/>
    </location>
</feature>
<dbReference type="GO" id="GO:0007165">
    <property type="term" value="P:signal transduction"/>
    <property type="evidence" value="ECO:0007669"/>
    <property type="project" value="InterPro"/>
</dbReference>
<keyword evidence="3 5" id="KW-0175">Coiled coil</keyword>
<keyword evidence="2" id="KW-0963">Cytoplasm</keyword>
<evidence type="ECO:0000313" key="8">
    <source>
        <dbReference type="Proteomes" id="UP000694388"/>
    </source>
</evidence>
<sequence length="1964" mass="223521">MATQVVAEESLGEYCANEPNFSEPHDKVPENEDASPKEPVETSTLNCVQTDNCMAFNGDITNNFIVQDNLKMNSEKEELKKSPICSISDEGLVLQPHLEHFNVENFSEEMCFIEDTSVDKLHRSLTDGLYGEDLCTGISHVSNELGQRWHTMEDRYKADVMEKAFRLNMVKDYTCLSHQNPIADFQLQLNATQQIDGWVQFGCKRDAIKRHSASAIADKSDIMRGTFLKDDSDASNTDNLFQNGWVNGQFLQHHGGESDFENFQNLSGRRLKRICDDVKDRNVDILLHNINLAIREIVLNMQKQIDNLKENYEQVVHDKMCLAKIITYQQDECSKVEDENLENGADILASNDEEFDSVKICINDSCVLKEQCAKLWQIHSELQLENNKLKSLECSLKEQMPEQYQKFAQCEKNFQMNFVEIQNELKQVLREKLELEKKASSQAEEVTLLRNQLLEIRQKYGDSKLDKECGITIGTTQNCATELENSFGECLKEESKCDVSGNFSLSNFEEMYLEGVQNESYLNRFSNRVLQMHFFKDRLGNLQEDKDLFVLQLEEQEHLMTRMQGQSEVTGLMESQAQLSFEFQVTAPQLPRANLHAPEENFKAKQSSIIAVLEQRTAMGKPFQNDLDTVKERRAELMSQKQQNQEMHDALSCETQNFEKGDANKELGYQLEKENKRMEQTEENLRVNGDALHTGLAKKAIQPEVHRSHAEEQVLKIELLENQLTVEHLKVQELQCLLDERHSLLQKQSQERSHTVSGLTEHECCIEEKHEEEMQALKAKYELQLAEAKEELEKRLMELREQLDSQRITQIALIKEVHEREREREVAAIIEQHIMEMQQLRVTLFGNQRRLERGINCGCDERQEVEAMAREQEAELEDKKQNLEREHQLKRETLLQEIREQQMQQDGALQELQLLYKQQMQQLFQEQEAQHQAKIEALSSQHKHEVQVMALASERELEKLAQELKIRLGVTESWPAKERVEDDRHSSLQTEVGIECRNNAGCDESAMAIKQTVRIMCICLNAALHLQYGEVQRVTQHSHKEVLLEELSRLQVLQKEEKENLNKAVQAKANQAEQFQAEASRLRELVQQVQLELETVLHRRERENGEGDTLFTMLRADLQNKEIDRQEILGANQHILQVLSEVFQQTLSSEELIGQRVVSLLADGRPVHTVMAEHLGQTASEVTSAIAGSEVLDNFDTPHEKLEISQHLAESLFVGPVLEPREEKLVLESTQRLHGALQHLLSLLIELTQQVQEARSAHAELLQESTRCTMELSKAMCEHKQLLVKLEEENQAHQRLKFELYETKGLLEGFRLEKSLKSWVPWWEPLAQLVENTDEGYLHPEVPQVQNCTAGISEQQESDLQASVCVVEKLESGPAQNAAEEKKRGPKARAEKDVYERSSQVTTLEASLEGQQKRSGKLAEENETASGGLQKQVHFLESQSKKSKNLHQCAKFRIDEQETERANLQQVVCRLEGPPQCAKGLTSLLNAVSETQLTELEEQLKNGAERWRELVQGKLLAEEALHALQGEFSQFQQEYTKSRQVQQQLQQDLDRQHRAIEDLQQDKESLQEQQCENLLQITGLQARLDKQKQQLLPQGQNQGEQDDQLDQLLRQTRAEIELQSRQLESLRNELQQKEIEKLSLAEEGDAMNMRLKEMKEENLKLQDEIDSLRTQSSQTSSNVSSDILGLPIALLEEKNQEIDLLNEQISVLQEEMKIIRKRGLSDDKTTPSMEWMKSGTSATSLPGLQQSVSTMTLSVNLPHSVPNAVPSVEWPRSVTSAAPSVERLRSVTSAAPSVERLRTMTSVAHSVERPWSVDSAVLSVEQPQSMTSAAPSVERPRSVTSAAPSVEQLRTVTSVVPSVERPRSVTSATPSVERPRSVTSEVLSVGRPRSVTHAALSVGRPRSVASTIPSVERMRSVASSTSSLVDHSYSPVPLSEKSNSCASDISRCLHMGNGDSRAVGCQAG</sequence>
<evidence type="ECO:0000313" key="7">
    <source>
        <dbReference type="Ensembl" id="ENSEBUP00000009281.1"/>
    </source>
</evidence>
<proteinExistence type="predicted"/>
<dbReference type="PANTHER" id="PTHR44981">
    <property type="entry name" value="PERICENTRIN-LIKE PROTEIN, ISOFORM F"/>
    <property type="match status" value="1"/>
</dbReference>
<feature type="coiled-coil region" evidence="5">
    <location>
        <begin position="1237"/>
        <end position="1292"/>
    </location>
</feature>
<feature type="region of interest" description="Disordered" evidence="6">
    <location>
        <begin position="1822"/>
        <end position="1845"/>
    </location>
</feature>
<feature type="compositionally biased region" description="Basic and acidic residues" evidence="6">
    <location>
        <begin position="1379"/>
        <end position="1396"/>
    </location>
</feature>
<feature type="region of interest" description="Disordered" evidence="6">
    <location>
        <begin position="1375"/>
        <end position="1427"/>
    </location>
</feature>
<feature type="compositionally biased region" description="Basic and acidic residues" evidence="6">
    <location>
        <begin position="23"/>
        <end position="40"/>
    </location>
</feature>
<feature type="coiled-coil region" evidence="5">
    <location>
        <begin position="767"/>
        <end position="809"/>
    </location>
</feature>
<name>A0A8C4WRI8_EPTBU</name>
<comment type="subcellular location">
    <subcellularLocation>
        <location evidence="1">Cytoplasm</location>
        <location evidence="1">Cytoskeleton</location>
        <location evidence="1">Microtubule organizing center</location>
        <location evidence="1">Centrosome</location>
    </subcellularLocation>
</comment>
<dbReference type="GO" id="GO:0060090">
    <property type="term" value="F:molecular adaptor activity"/>
    <property type="evidence" value="ECO:0007669"/>
    <property type="project" value="InterPro"/>
</dbReference>
<keyword evidence="8" id="KW-1185">Reference proteome</keyword>
<feature type="coiled-coil region" evidence="5">
    <location>
        <begin position="418"/>
        <end position="452"/>
    </location>
</feature>
<evidence type="ECO:0000256" key="5">
    <source>
        <dbReference type="SAM" id="Coils"/>
    </source>
</evidence>
<reference evidence="7" key="1">
    <citation type="submission" date="2025-08" db="UniProtKB">
        <authorList>
            <consortium name="Ensembl"/>
        </authorList>
    </citation>
    <scope>IDENTIFICATION</scope>
</reference>
<dbReference type="Ensembl" id="ENSEBUT00000009803.1">
    <property type="protein sequence ID" value="ENSEBUP00000009281.1"/>
    <property type="gene ID" value="ENSEBUG00000005979.1"/>
</dbReference>
<feature type="coiled-coil region" evidence="5">
    <location>
        <begin position="1040"/>
        <end position="1092"/>
    </location>
</feature>
<reference evidence="7" key="2">
    <citation type="submission" date="2025-09" db="UniProtKB">
        <authorList>
            <consortium name="Ensembl"/>
        </authorList>
    </citation>
    <scope>IDENTIFICATION</scope>
</reference>
<protein>
    <recommendedName>
        <fullName evidence="9">Pericentrin</fullName>
    </recommendedName>
</protein>
<keyword evidence="4" id="KW-0206">Cytoskeleton</keyword>
<organism evidence="7 8">
    <name type="scientific">Eptatretus burgeri</name>
    <name type="common">Inshore hagfish</name>
    <dbReference type="NCBI Taxonomy" id="7764"/>
    <lineage>
        <taxon>Eukaryota</taxon>
        <taxon>Metazoa</taxon>
        <taxon>Chordata</taxon>
        <taxon>Craniata</taxon>
        <taxon>Vertebrata</taxon>
        <taxon>Cyclostomata</taxon>
        <taxon>Myxini</taxon>
        <taxon>Myxiniformes</taxon>
        <taxon>Myxinidae</taxon>
        <taxon>Eptatretinae</taxon>
        <taxon>Eptatretus</taxon>
    </lineage>
</organism>
<dbReference type="InterPro" id="IPR028745">
    <property type="entry name" value="AKAP9/Pericentrin"/>
</dbReference>
<dbReference type="Proteomes" id="UP000694388">
    <property type="component" value="Unplaced"/>
</dbReference>
<feature type="coiled-coil region" evidence="5">
    <location>
        <begin position="1609"/>
        <end position="1718"/>
    </location>
</feature>
<evidence type="ECO:0000256" key="3">
    <source>
        <dbReference type="ARBA" id="ARBA00023054"/>
    </source>
</evidence>
<evidence type="ECO:0000256" key="6">
    <source>
        <dbReference type="SAM" id="MobiDB-lite"/>
    </source>
</evidence>
<evidence type="ECO:0000256" key="1">
    <source>
        <dbReference type="ARBA" id="ARBA00004300"/>
    </source>
</evidence>
<evidence type="ECO:0008006" key="9">
    <source>
        <dbReference type="Google" id="ProtNLM"/>
    </source>
</evidence>
<accession>A0A8C4WRI8</accession>
<feature type="coiled-coil region" evidence="5">
    <location>
        <begin position="862"/>
        <end position="929"/>
    </location>
</feature>
<dbReference type="GO" id="GO:0005813">
    <property type="term" value="C:centrosome"/>
    <property type="evidence" value="ECO:0007669"/>
    <property type="project" value="UniProtKB-SubCell"/>
</dbReference>
<feature type="compositionally biased region" description="Low complexity" evidence="6">
    <location>
        <begin position="1858"/>
        <end position="1867"/>
    </location>
</feature>
<evidence type="ECO:0000256" key="2">
    <source>
        <dbReference type="ARBA" id="ARBA00022490"/>
    </source>
</evidence>
<feature type="region of interest" description="Disordered" evidence="6">
    <location>
        <begin position="1858"/>
        <end position="1879"/>
    </location>
</feature>
<feature type="coiled-coil region" evidence="5">
    <location>
        <begin position="291"/>
        <end position="318"/>
    </location>
</feature>
<evidence type="ECO:0000256" key="4">
    <source>
        <dbReference type="ARBA" id="ARBA00023212"/>
    </source>
</evidence>